<dbReference type="InterPro" id="IPR009056">
    <property type="entry name" value="Cyt_c-like_dom"/>
</dbReference>
<organism evidence="10 11">
    <name type="scientific">Sutcliffiella cohnii</name>
    <dbReference type="NCBI Taxonomy" id="33932"/>
    <lineage>
        <taxon>Bacteria</taxon>
        <taxon>Bacillati</taxon>
        <taxon>Bacillota</taxon>
        <taxon>Bacilli</taxon>
        <taxon>Bacillales</taxon>
        <taxon>Bacillaceae</taxon>
        <taxon>Sutcliffiella</taxon>
    </lineage>
</organism>
<dbReference type="Proteomes" id="UP000215224">
    <property type="component" value="Chromosome"/>
</dbReference>
<keyword evidence="8" id="KW-0812">Transmembrane</keyword>
<dbReference type="PIRSF" id="PIRSF000025">
    <property type="entry name" value="Cytc_Bsub_c550"/>
    <property type="match status" value="1"/>
</dbReference>
<dbReference type="GO" id="GO:0009055">
    <property type="term" value="F:electron transfer activity"/>
    <property type="evidence" value="ECO:0007669"/>
    <property type="project" value="InterPro"/>
</dbReference>
<protein>
    <recommendedName>
        <fullName evidence="9">Cytochrome c domain-containing protein</fullName>
    </recommendedName>
</protein>
<sequence length="128" mass="13615">MRILFNYKIIAKGDFTLKKWLLTFVFVSTLIVLGACGGGGDNATEAPAQDATGDAVSADAEKLYQQSCQSCHGGNLEGGFGPQLSQVGNKYSKEEIEDIILNGQGNMRGGFLKGEEASTVAAWLAEHK</sequence>
<feature type="domain" description="Cytochrome c" evidence="9">
    <location>
        <begin position="55"/>
        <end position="128"/>
    </location>
</feature>
<dbReference type="SUPFAM" id="SSF46626">
    <property type="entry name" value="Cytochrome c"/>
    <property type="match status" value="1"/>
</dbReference>
<evidence type="ECO:0000256" key="4">
    <source>
        <dbReference type="ARBA" id="ARBA00022982"/>
    </source>
</evidence>
<dbReference type="PROSITE" id="PS51007">
    <property type="entry name" value="CYTC"/>
    <property type="match status" value="1"/>
</dbReference>
<dbReference type="GO" id="GO:0020037">
    <property type="term" value="F:heme binding"/>
    <property type="evidence" value="ECO:0007669"/>
    <property type="project" value="InterPro"/>
</dbReference>
<keyword evidence="8" id="KW-0472">Membrane</keyword>
<dbReference type="Gene3D" id="1.10.760.10">
    <property type="entry name" value="Cytochrome c-like domain"/>
    <property type="match status" value="1"/>
</dbReference>
<evidence type="ECO:0000256" key="8">
    <source>
        <dbReference type="SAM" id="Phobius"/>
    </source>
</evidence>
<dbReference type="STRING" id="1314751.GCA_001591425_04215"/>
<name>A0A223KVD1_9BACI</name>
<feature type="transmembrane region" description="Helical" evidence="8">
    <location>
        <begin position="20"/>
        <end position="40"/>
    </location>
</feature>
<keyword evidence="1" id="KW-0813">Transport</keyword>
<accession>A0A223KVD1</accession>
<evidence type="ECO:0000313" key="10">
    <source>
        <dbReference type="EMBL" id="AST93324.1"/>
    </source>
</evidence>
<evidence type="ECO:0000256" key="6">
    <source>
        <dbReference type="PIRSR" id="PIRSR000025-1"/>
    </source>
</evidence>
<reference evidence="10 11" key="1">
    <citation type="submission" date="2016-12" db="EMBL/GenBank/DDBJ databases">
        <title>The whole genome sequencing and assembly of Bacillus cohnii DSM 6307T strain.</title>
        <authorList>
            <person name="Lee Y.-J."/>
            <person name="Yi H."/>
            <person name="Bahn Y.-S."/>
            <person name="Kim J.F."/>
            <person name="Lee D.-W."/>
        </authorList>
    </citation>
    <scope>NUCLEOTIDE SEQUENCE [LARGE SCALE GENOMIC DNA]</scope>
    <source>
        <strain evidence="10 11">DSM 6307</strain>
    </source>
</reference>
<feature type="binding site" description="axial binding residue" evidence="7">
    <location>
        <position position="72"/>
    </location>
    <ligand>
        <name>heme c</name>
        <dbReference type="ChEBI" id="CHEBI:61717"/>
    </ligand>
    <ligandPart>
        <name>Fe</name>
        <dbReference type="ChEBI" id="CHEBI:18248"/>
    </ligandPart>
</feature>
<dbReference type="EMBL" id="CP018866">
    <property type="protein sequence ID" value="AST93324.1"/>
    <property type="molecule type" value="Genomic_DNA"/>
</dbReference>
<evidence type="ECO:0000259" key="9">
    <source>
        <dbReference type="PROSITE" id="PS51007"/>
    </source>
</evidence>
<feature type="binding site" description="covalent" evidence="6">
    <location>
        <position position="68"/>
    </location>
    <ligand>
        <name>heme c</name>
        <dbReference type="ChEBI" id="CHEBI:61717"/>
    </ligand>
</feature>
<evidence type="ECO:0000256" key="7">
    <source>
        <dbReference type="PIRSR" id="PIRSR000025-2"/>
    </source>
</evidence>
<dbReference type="InterPro" id="IPR054782">
    <property type="entry name" value="Cytochro_C551"/>
</dbReference>
<dbReference type="InterPro" id="IPR036909">
    <property type="entry name" value="Cyt_c-like_dom_sf"/>
</dbReference>
<dbReference type="NCBIfam" id="NF045774">
    <property type="entry name" value="cytochro_C551"/>
    <property type="match status" value="1"/>
</dbReference>
<evidence type="ECO:0000256" key="5">
    <source>
        <dbReference type="ARBA" id="ARBA00023004"/>
    </source>
</evidence>
<dbReference type="GO" id="GO:0016020">
    <property type="term" value="C:membrane"/>
    <property type="evidence" value="ECO:0007669"/>
    <property type="project" value="InterPro"/>
</dbReference>
<dbReference type="InterPro" id="IPR012218">
    <property type="entry name" value="Cyt_c_BACSU-c550-type"/>
</dbReference>
<feature type="binding site" description="covalent" evidence="6">
    <location>
        <position position="71"/>
    </location>
    <ligand>
        <name>heme c</name>
        <dbReference type="ChEBI" id="CHEBI:61717"/>
    </ligand>
</feature>
<evidence type="ECO:0000313" key="11">
    <source>
        <dbReference type="Proteomes" id="UP000215224"/>
    </source>
</evidence>
<evidence type="ECO:0000256" key="2">
    <source>
        <dbReference type="ARBA" id="ARBA00022617"/>
    </source>
</evidence>
<evidence type="ECO:0000256" key="3">
    <source>
        <dbReference type="ARBA" id="ARBA00022723"/>
    </source>
</evidence>
<dbReference type="GO" id="GO:0005506">
    <property type="term" value="F:iron ion binding"/>
    <property type="evidence" value="ECO:0007669"/>
    <property type="project" value="InterPro"/>
</dbReference>
<proteinExistence type="predicted"/>
<dbReference type="InterPro" id="IPR051811">
    <property type="entry name" value="Cytochrome_c550/c551-like"/>
</dbReference>
<keyword evidence="8" id="KW-1133">Transmembrane helix</keyword>
<dbReference type="KEGG" id="bcoh:BC6307_19680"/>
<dbReference type="PANTHER" id="PTHR37823:SF3">
    <property type="entry name" value="CYTOCHROME C-551"/>
    <property type="match status" value="1"/>
</dbReference>
<keyword evidence="11" id="KW-1185">Reference proteome</keyword>
<evidence type="ECO:0000256" key="1">
    <source>
        <dbReference type="ARBA" id="ARBA00022448"/>
    </source>
</evidence>
<keyword evidence="5 7" id="KW-0408">Iron</keyword>
<gene>
    <name evidence="10" type="ORF">BC6307_19680</name>
</gene>
<dbReference type="Pfam" id="PF13442">
    <property type="entry name" value="Cytochrome_CBB3"/>
    <property type="match status" value="1"/>
</dbReference>
<keyword evidence="2 6" id="KW-0349">Heme</keyword>
<keyword evidence="4" id="KW-0249">Electron transport</keyword>
<dbReference type="PANTHER" id="PTHR37823">
    <property type="entry name" value="CYTOCHROME C-553-LIKE"/>
    <property type="match status" value="1"/>
</dbReference>
<keyword evidence="3 7" id="KW-0479">Metal-binding</keyword>
<feature type="binding site" description="axial binding residue" evidence="7">
    <location>
        <position position="107"/>
    </location>
    <ligand>
        <name>heme c</name>
        <dbReference type="ChEBI" id="CHEBI:61717"/>
    </ligand>
    <ligandPart>
        <name>Fe</name>
        <dbReference type="ChEBI" id="CHEBI:18248"/>
    </ligandPart>
</feature>
<comment type="PTM">
    <text evidence="6">Binds 1 heme c group covalently per subunit.</text>
</comment>
<dbReference type="AlphaFoldDB" id="A0A223KVD1"/>